<dbReference type="EMBL" id="BAAAZN010000006">
    <property type="protein sequence ID" value="GAA3545841.1"/>
    <property type="molecule type" value="Genomic_DNA"/>
</dbReference>
<reference evidence="2" key="1">
    <citation type="journal article" date="2019" name="Int. J. Syst. Evol. Microbiol.">
        <title>The Global Catalogue of Microorganisms (GCM) 10K type strain sequencing project: providing services to taxonomists for standard genome sequencing and annotation.</title>
        <authorList>
            <consortium name="The Broad Institute Genomics Platform"/>
            <consortium name="The Broad Institute Genome Sequencing Center for Infectious Disease"/>
            <person name="Wu L."/>
            <person name="Ma J."/>
        </authorList>
    </citation>
    <scope>NUCLEOTIDE SEQUENCE [LARGE SCALE GENOMIC DNA]</scope>
    <source>
        <strain evidence="2">JCM 16898</strain>
    </source>
</reference>
<keyword evidence="2" id="KW-1185">Reference proteome</keyword>
<evidence type="ECO:0000313" key="1">
    <source>
        <dbReference type="EMBL" id="GAA3545841.1"/>
    </source>
</evidence>
<comment type="caution">
    <text evidence="1">The sequence shown here is derived from an EMBL/GenBank/DDBJ whole genome shotgun (WGS) entry which is preliminary data.</text>
</comment>
<protein>
    <submittedName>
        <fullName evidence="1">Uncharacterized protein</fullName>
    </submittedName>
</protein>
<dbReference type="RefSeq" id="WP_344860360.1">
    <property type="nucleotide sequence ID" value="NZ_BAAAZN010000006.1"/>
</dbReference>
<accession>A0ABP6W5P7</accession>
<evidence type="ECO:0000313" key="2">
    <source>
        <dbReference type="Proteomes" id="UP001500689"/>
    </source>
</evidence>
<dbReference type="Proteomes" id="UP001500689">
    <property type="component" value="Unassembled WGS sequence"/>
</dbReference>
<proteinExistence type="predicted"/>
<name>A0ABP6W5P7_9PSEU</name>
<gene>
    <name evidence="1" type="ORF">GCM10022222_31880</name>
</gene>
<sequence length="129" mass="14057">MLARHLAAERGPQVLSAALLAPQVKPSGRRTVPEREVLVRDDELLASLDPAGRNVFTAIAVHQDEPGWTAFRDHVLPGIRAHHREDAAELRKADPVSRTPESVFGAHLDRPAAVRSLLGGWLDTLANRG</sequence>
<organism evidence="1 2">
    <name type="scientific">Amycolatopsis ultiminotia</name>
    <dbReference type="NCBI Taxonomy" id="543629"/>
    <lineage>
        <taxon>Bacteria</taxon>
        <taxon>Bacillati</taxon>
        <taxon>Actinomycetota</taxon>
        <taxon>Actinomycetes</taxon>
        <taxon>Pseudonocardiales</taxon>
        <taxon>Pseudonocardiaceae</taxon>
        <taxon>Amycolatopsis</taxon>
    </lineage>
</organism>